<keyword evidence="7" id="KW-0963">Cytoplasm</keyword>
<comment type="similarity">
    <text evidence="7">Belongs to the acyl carrier protein (ACP) family.</text>
</comment>
<dbReference type="InterPro" id="IPR036736">
    <property type="entry name" value="ACP-like_sf"/>
</dbReference>
<dbReference type="PANTHER" id="PTHR20863:SF76">
    <property type="entry name" value="CARRIER DOMAIN-CONTAINING PROTEIN"/>
    <property type="match status" value="1"/>
</dbReference>
<dbReference type="GO" id="GO:0005829">
    <property type="term" value="C:cytosol"/>
    <property type="evidence" value="ECO:0007669"/>
    <property type="project" value="TreeGrafter"/>
</dbReference>
<dbReference type="SUPFAM" id="SSF47336">
    <property type="entry name" value="ACP-like"/>
    <property type="match status" value="1"/>
</dbReference>
<dbReference type="HAMAP" id="MF_01217">
    <property type="entry name" value="Acyl_carrier"/>
    <property type="match status" value="1"/>
</dbReference>
<dbReference type="InterPro" id="IPR003231">
    <property type="entry name" value="ACP"/>
</dbReference>
<keyword evidence="1 7" id="KW-0596">Phosphopantetheine</keyword>
<dbReference type="GO" id="GO:0000036">
    <property type="term" value="F:acyl carrier activity"/>
    <property type="evidence" value="ECO:0007669"/>
    <property type="project" value="UniProtKB-UniRule"/>
</dbReference>
<keyword evidence="6 7" id="KW-0275">Fatty acid biosynthesis</keyword>
<dbReference type="InterPro" id="IPR009081">
    <property type="entry name" value="PP-bd_ACP"/>
</dbReference>
<dbReference type="KEGG" id="pbas:SMSP2_01233"/>
<dbReference type="UniPathway" id="UPA00094"/>
<keyword evidence="10" id="KW-1185">Reference proteome</keyword>
<dbReference type="RefSeq" id="WP_146683104.1">
    <property type="nucleotide sequence ID" value="NZ_CP019646.1"/>
</dbReference>
<dbReference type="AlphaFoldDB" id="A0A1Q2MDU4"/>
<dbReference type="GO" id="GO:0009245">
    <property type="term" value="P:lipid A biosynthetic process"/>
    <property type="evidence" value="ECO:0007669"/>
    <property type="project" value="TreeGrafter"/>
</dbReference>
<dbReference type="OrthoDB" id="9809025at2"/>
<sequence length="130" mass="14564">MAKTRDEIFEEVKEQLVDALGLDDDEVTQDATLMGDLGAESIDFLDIVFRLEKAFDIKIPREELFPAESVMSNPEFVEDGKLTDKGLAELKAKMPHTDLSGFESDPDINKIPDLFTVESIVNFIENKLNG</sequence>
<keyword evidence="4 7" id="KW-0276">Fatty acid metabolism</keyword>
<dbReference type="Proteomes" id="UP000188181">
    <property type="component" value="Chromosome"/>
</dbReference>
<comment type="subcellular location">
    <subcellularLocation>
        <location evidence="7">Cytoplasm</location>
    </subcellularLocation>
</comment>
<reference evidence="10" key="1">
    <citation type="submission" date="2017-02" db="EMBL/GenBank/DDBJ databases">
        <title>Comparative genomics and description of representatives of a novel lineage of planctomycetes thriving in anoxic sediments.</title>
        <authorList>
            <person name="Spring S."/>
            <person name="Bunk B."/>
            <person name="Sproer C."/>
        </authorList>
    </citation>
    <scope>NUCLEOTIDE SEQUENCE [LARGE SCALE GENOMIC DNA]</scope>
    <source>
        <strain evidence="10">SM-Chi-D1</strain>
    </source>
</reference>
<keyword evidence="5 7" id="KW-0443">Lipid metabolism</keyword>
<dbReference type="Gene3D" id="1.10.1200.10">
    <property type="entry name" value="ACP-like"/>
    <property type="match status" value="1"/>
</dbReference>
<dbReference type="Pfam" id="PF00550">
    <property type="entry name" value="PP-binding"/>
    <property type="match status" value="1"/>
</dbReference>
<accession>A0A1Q2MDU4</accession>
<keyword evidence="3 7" id="KW-0597">Phosphoprotein</keyword>
<evidence type="ECO:0000256" key="6">
    <source>
        <dbReference type="ARBA" id="ARBA00023160"/>
    </source>
</evidence>
<dbReference type="PROSITE" id="PS00012">
    <property type="entry name" value="PHOSPHOPANTETHEINE"/>
    <property type="match status" value="1"/>
</dbReference>
<feature type="domain" description="Carrier" evidence="8">
    <location>
        <begin position="6"/>
        <end position="81"/>
    </location>
</feature>
<dbReference type="STRING" id="1851148.SMSP2_01233"/>
<protein>
    <recommendedName>
        <fullName evidence="7">Acyl carrier protein</fullName>
        <shortName evidence="7">ACP</shortName>
    </recommendedName>
</protein>
<dbReference type="GO" id="GO:0000035">
    <property type="term" value="F:acyl binding"/>
    <property type="evidence" value="ECO:0007669"/>
    <property type="project" value="TreeGrafter"/>
</dbReference>
<dbReference type="InterPro" id="IPR006162">
    <property type="entry name" value="Ppantetheine_attach_site"/>
</dbReference>
<evidence type="ECO:0000259" key="8">
    <source>
        <dbReference type="PROSITE" id="PS50075"/>
    </source>
</evidence>
<evidence type="ECO:0000256" key="4">
    <source>
        <dbReference type="ARBA" id="ARBA00022832"/>
    </source>
</evidence>
<dbReference type="EMBL" id="CP019646">
    <property type="protein sequence ID" value="AQQ70871.1"/>
    <property type="molecule type" value="Genomic_DNA"/>
</dbReference>
<name>A0A1Q2MDU4_9BACT</name>
<dbReference type="PANTHER" id="PTHR20863">
    <property type="entry name" value="ACYL CARRIER PROTEIN"/>
    <property type="match status" value="1"/>
</dbReference>
<organism evidence="9 10">
    <name type="scientific">Limihaloglobus sulfuriphilus</name>
    <dbReference type="NCBI Taxonomy" id="1851148"/>
    <lineage>
        <taxon>Bacteria</taxon>
        <taxon>Pseudomonadati</taxon>
        <taxon>Planctomycetota</taxon>
        <taxon>Phycisphaerae</taxon>
        <taxon>Sedimentisphaerales</taxon>
        <taxon>Sedimentisphaeraceae</taxon>
        <taxon>Limihaloglobus</taxon>
    </lineage>
</organism>
<evidence type="ECO:0000313" key="10">
    <source>
        <dbReference type="Proteomes" id="UP000188181"/>
    </source>
</evidence>
<evidence type="ECO:0000256" key="3">
    <source>
        <dbReference type="ARBA" id="ARBA00022553"/>
    </source>
</evidence>
<feature type="modified residue" description="O-(pantetheine 4'-phosphoryl)serine" evidence="7">
    <location>
        <position position="41"/>
    </location>
</feature>
<dbReference type="GO" id="GO:0016020">
    <property type="term" value="C:membrane"/>
    <property type="evidence" value="ECO:0007669"/>
    <property type="project" value="GOC"/>
</dbReference>
<evidence type="ECO:0000256" key="1">
    <source>
        <dbReference type="ARBA" id="ARBA00022450"/>
    </source>
</evidence>
<comment type="PTM">
    <text evidence="7">4'-phosphopantetheine is transferred from CoA to a specific serine of apo-ACP by AcpS. This modification is essential for activity because fatty acids are bound in thioester linkage to the sulfhydryl of the prosthetic group.</text>
</comment>
<evidence type="ECO:0000313" key="9">
    <source>
        <dbReference type="EMBL" id="AQQ70871.1"/>
    </source>
</evidence>
<comment type="pathway">
    <text evidence="7">Lipid metabolism; fatty acid biosynthesis.</text>
</comment>
<evidence type="ECO:0000256" key="7">
    <source>
        <dbReference type="HAMAP-Rule" id="MF_01217"/>
    </source>
</evidence>
<evidence type="ECO:0000256" key="2">
    <source>
        <dbReference type="ARBA" id="ARBA00022516"/>
    </source>
</evidence>
<comment type="function">
    <text evidence="7">Carrier of the growing fatty acid chain in fatty acid biosynthesis.</text>
</comment>
<gene>
    <name evidence="9" type="primary">acpP_1</name>
    <name evidence="7" type="synonym">acpP</name>
    <name evidence="9" type="ORF">SMSP2_01233</name>
</gene>
<evidence type="ECO:0000256" key="5">
    <source>
        <dbReference type="ARBA" id="ARBA00023098"/>
    </source>
</evidence>
<proteinExistence type="inferred from homology"/>
<keyword evidence="2 7" id="KW-0444">Lipid biosynthesis</keyword>
<dbReference type="PROSITE" id="PS50075">
    <property type="entry name" value="CARRIER"/>
    <property type="match status" value="1"/>
</dbReference>